<dbReference type="eggNOG" id="COG3852">
    <property type="taxonomic scope" value="Bacteria"/>
</dbReference>
<sequence length="642" mass="72157">MSKSKPINGKISQHHITLMNQQQNIAWYTKYLDSGVIDWSEHMFQLYKVDKPLSFAAELKYIHPQDQSKFVQAYKQAINHKVGFTLAYRILLADTVVSVEHKAEYVSHPQGDELHGVVTFNLLGHTQAYSQQSLITGIIENIIEPIIAISKTGAIQFINKAAEKCFGYSKEQIIGKNVAIFMPDEIAHHHNSFIQRYLETGDTYVINAERELTAVRKSGETFEMRLSVSVLPNVQDLTDNEIAFVGLVQDLTAVKIAESLAHKNTRLDALTHLAGGIAHDVNNILNVISGHLEILQIKHSQDESVVKRTQSALKGVERGRQLTNRLSRMSRIDKSDAEPVNLSLLIESHVDLLKDIADGRVEFEFDLQNDLRWVNIDPHHLLDTMINLCVNAKDAMQTQENGKISIKVENTLLNTDDVFATELAPGEYVHLSISDTGIGMDQTTQQQIFEPFYTTKGKKGSGLGLSLAYNFVKSCKGHINVESKIGQGSCFNLYFPVIDYTLEQPLKPKQQSKAVNMDFEQSFRGKRVLVVDDEKPILLLLSEFLKIYGLEVETADSGEQGLQLAQDNDFDIILSDLVMPGQLDGAQFAGEVLKQKPQSTIIFMSGYTDNRLADKQELANIPIINKPFRKKELLNQMQQMLH</sequence>
<dbReference type="EC" id="2.7.13.3" evidence="2"/>
<accession>W7Q8V9</accession>
<dbReference type="Gene3D" id="3.30.450.20">
    <property type="entry name" value="PAS domain"/>
    <property type="match status" value="2"/>
</dbReference>
<dbReference type="NCBIfam" id="TIGR00229">
    <property type="entry name" value="sensory_box"/>
    <property type="match status" value="1"/>
</dbReference>
<comment type="catalytic activity">
    <reaction evidence="1">
        <text>ATP + protein L-histidine = ADP + protein N-phospho-L-histidine.</text>
        <dbReference type="EC" id="2.7.13.3"/>
    </reaction>
</comment>
<dbReference type="SMART" id="SM00388">
    <property type="entry name" value="HisKA"/>
    <property type="match status" value="1"/>
</dbReference>
<dbReference type="InterPro" id="IPR035965">
    <property type="entry name" value="PAS-like_dom_sf"/>
</dbReference>
<dbReference type="Gene3D" id="1.10.287.130">
    <property type="match status" value="1"/>
</dbReference>
<dbReference type="Pfam" id="PF13426">
    <property type="entry name" value="PAS_9"/>
    <property type="match status" value="1"/>
</dbReference>
<dbReference type="SMART" id="SM00448">
    <property type="entry name" value="REC"/>
    <property type="match status" value="1"/>
</dbReference>
<dbReference type="CDD" id="cd00082">
    <property type="entry name" value="HisKA"/>
    <property type="match status" value="1"/>
</dbReference>
<gene>
    <name evidence="15" type="ORF">DS2_13339</name>
</gene>
<dbReference type="GO" id="GO:0000155">
    <property type="term" value="F:phosphorelay sensor kinase activity"/>
    <property type="evidence" value="ECO:0007669"/>
    <property type="project" value="InterPro"/>
</dbReference>
<reference evidence="15 16" key="1">
    <citation type="journal article" date="2014" name="Genome Announc.">
        <title>Draft Genome Sequence of the Agar-Degrading Bacterium Catenovulum sp. Strain DS-2, Isolated from Intestines of Haliotis diversicolor.</title>
        <authorList>
            <person name="Shan D."/>
            <person name="Li X."/>
            <person name="Gu Z."/>
            <person name="Wei G."/>
            <person name="Gao Z."/>
            <person name="Shao Z."/>
        </authorList>
    </citation>
    <scope>NUCLEOTIDE SEQUENCE [LARGE SCALE GENOMIC DNA]</scope>
    <source>
        <strain evidence="15 16">DS-2</strain>
    </source>
</reference>
<dbReference type="SUPFAM" id="SSF47384">
    <property type="entry name" value="Homodimeric domain of signal transducing histidine kinase"/>
    <property type="match status" value="1"/>
</dbReference>
<evidence type="ECO:0000256" key="8">
    <source>
        <dbReference type="ARBA" id="ARBA00023012"/>
    </source>
</evidence>
<keyword evidence="6 15" id="KW-0418">Kinase</keyword>
<dbReference type="PROSITE" id="PS50112">
    <property type="entry name" value="PAS"/>
    <property type="match status" value="1"/>
</dbReference>
<keyword evidence="7" id="KW-0067">ATP-binding</keyword>
<feature type="domain" description="Response regulatory" evidence="13">
    <location>
        <begin position="527"/>
        <end position="641"/>
    </location>
</feature>
<evidence type="ECO:0000313" key="16">
    <source>
        <dbReference type="Proteomes" id="UP000019276"/>
    </source>
</evidence>
<keyword evidence="4" id="KW-0808">Transferase</keyword>
<feature type="domain" description="Histidine kinase" evidence="12">
    <location>
        <begin position="276"/>
        <end position="499"/>
    </location>
</feature>
<feature type="domain" description="PAS" evidence="14">
    <location>
        <begin position="131"/>
        <end position="201"/>
    </location>
</feature>
<evidence type="ECO:0000259" key="13">
    <source>
        <dbReference type="PROSITE" id="PS50110"/>
    </source>
</evidence>
<dbReference type="SMART" id="SM00387">
    <property type="entry name" value="HATPase_c"/>
    <property type="match status" value="1"/>
</dbReference>
<dbReference type="SUPFAM" id="SSF55785">
    <property type="entry name" value="PYP-like sensor domain (PAS domain)"/>
    <property type="match status" value="1"/>
</dbReference>
<dbReference type="Pfam" id="PF00512">
    <property type="entry name" value="HisKA"/>
    <property type="match status" value="1"/>
</dbReference>
<evidence type="ECO:0000256" key="9">
    <source>
        <dbReference type="ARBA" id="ARBA00059827"/>
    </source>
</evidence>
<evidence type="ECO:0000259" key="14">
    <source>
        <dbReference type="PROSITE" id="PS50112"/>
    </source>
</evidence>
<evidence type="ECO:0000256" key="5">
    <source>
        <dbReference type="ARBA" id="ARBA00022741"/>
    </source>
</evidence>
<evidence type="ECO:0000256" key="11">
    <source>
        <dbReference type="PROSITE-ProRule" id="PRU00169"/>
    </source>
</evidence>
<dbReference type="InterPro" id="IPR005467">
    <property type="entry name" value="His_kinase_dom"/>
</dbReference>
<dbReference type="PANTHER" id="PTHR43065">
    <property type="entry name" value="SENSOR HISTIDINE KINASE"/>
    <property type="match status" value="1"/>
</dbReference>
<protein>
    <recommendedName>
        <fullName evidence="10">Sensor protein FixL</fullName>
        <ecNumber evidence="2">2.7.13.3</ecNumber>
    </recommendedName>
</protein>
<comment type="caution">
    <text evidence="15">The sequence shown here is derived from an EMBL/GenBank/DDBJ whole genome shotgun (WGS) entry which is preliminary data.</text>
</comment>
<dbReference type="InterPro" id="IPR004358">
    <property type="entry name" value="Sig_transdc_His_kin-like_C"/>
</dbReference>
<comment type="function">
    <text evidence="9">Putative oxygen sensor; modulates the activity of FixJ, a transcriptional activator of nitrogen fixation fixK gene. FixL probably acts as a kinase that phosphorylates FixJ.</text>
</comment>
<evidence type="ECO:0000256" key="7">
    <source>
        <dbReference type="ARBA" id="ARBA00022840"/>
    </source>
</evidence>
<dbReference type="GO" id="GO:0005524">
    <property type="term" value="F:ATP binding"/>
    <property type="evidence" value="ECO:0007669"/>
    <property type="project" value="UniProtKB-KW"/>
</dbReference>
<dbReference type="InterPro" id="IPR000014">
    <property type="entry name" value="PAS"/>
</dbReference>
<dbReference type="CDD" id="cd00156">
    <property type="entry name" value="REC"/>
    <property type="match status" value="1"/>
</dbReference>
<evidence type="ECO:0000259" key="12">
    <source>
        <dbReference type="PROSITE" id="PS50109"/>
    </source>
</evidence>
<dbReference type="InterPro" id="IPR001789">
    <property type="entry name" value="Sig_transdc_resp-reg_receiver"/>
</dbReference>
<proteinExistence type="predicted"/>
<evidence type="ECO:0000256" key="4">
    <source>
        <dbReference type="ARBA" id="ARBA00022679"/>
    </source>
</evidence>
<evidence type="ECO:0000256" key="2">
    <source>
        <dbReference type="ARBA" id="ARBA00012438"/>
    </source>
</evidence>
<dbReference type="OrthoDB" id="9772100at2"/>
<dbReference type="STRING" id="1328313.DS2_13339"/>
<dbReference type="SUPFAM" id="SSF55874">
    <property type="entry name" value="ATPase domain of HSP90 chaperone/DNA topoisomerase II/histidine kinase"/>
    <property type="match status" value="1"/>
</dbReference>
<evidence type="ECO:0000256" key="1">
    <source>
        <dbReference type="ARBA" id="ARBA00000085"/>
    </source>
</evidence>
<dbReference type="CDD" id="cd00130">
    <property type="entry name" value="PAS"/>
    <property type="match status" value="1"/>
</dbReference>
<dbReference type="PRINTS" id="PR00344">
    <property type="entry name" value="BCTRLSENSOR"/>
</dbReference>
<dbReference type="AlphaFoldDB" id="W7Q8V9"/>
<keyword evidence="8" id="KW-0902">Two-component regulatory system</keyword>
<dbReference type="PROSITE" id="PS50110">
    <property type="entry name" value="RESPONSE_REGULATORY"/>
    <property type="match status" value="1"/>
</dbReference>
<dbReference type="InterPro" id="IPR003594">
    <property type="entry name" value="HATPase_dom"/>
</dbReference>
<keyword evidence="16" id="KW-1185">Reference proteome</keyword>
<dbReference type="SMART" id="SM00091">
    <property type="entry name" value="PAS"/>
    <property type="match status" value="2"/>
</dbReference>
<evidence type="ECO:0000256" key="3">
    <source>
        <dbReference type="ARBA" id="ARBA00022553"/>
    </source>
</evidence>
<dbReference type="PANTHER" id="PTHR43065:SF46">
    <property type="entry name" value="C4-DICARBOXYLATE TRANSPORT SENSOR PROTEIN DCTB"/>
    <property type="match status" value="1"/>
</dbReference>
<evidence type="ECO:0000256" key="6">
    <source>
        <dbReference type="ARBA" id="ARBA00022777"/>
    </source>
</evidence>
<dbReference type="FunFam" id="3.30.450.20:FF:000060">
    <property type="entry name" value="Sensor protein FixL"/>
    <property type="match status" value="1"/>
</dbReference>
<keyword evidence="3 11" id="KW-0597">Phosphoprotein</keyword>
<dbReference type="EMBL" id="ARZY01000026">
    <property type="protein sequence ID" value="EWH09254.1"/>
    <property type="molecule type" value="Genomic_DNA"/>
</dbReference>
<dbReference type="InterPro" id="IPR003661">
    <property type="entry name" value="HisK_dim/P_dom"/>
</dbReference>
<evidence type="ECO:0000313" key="15">
    <source>
        <dbReference type="EMBL" id="EWH09254.1"/>
    </source>
</evidence>
<dbReference type="Gene3D" id="3.30.565.10">
    <property type="entry name" value="Histidine kinase-like ATPase, C-terminal domain"/>
    <property type="match status" value="1"/>
</dbReference>
<dbReference type="SUPFAM" id="SSF52172">
    <property type="entry name" value="CheY-like"/>
    <property type="match status" value="1"/>
</dbReference>
<dbReference type="Proteomes" id="UP000019276">
    <property type="component" value="Unassembled WGS sequence"/>
</dbReference>
<organism evidence="15 16">
    <name type="scientific">Catenovulum agarivorans DS-2</name>
    <dbReference type="NCBI Taxonomy" id="1328313"/>
    <lineage>
        <taxon>Bacteria</taxon>
        <taxon>Pseudomonadati</taxon>
        <taxon>Pseudomonadota</taxon>
        <taxon>Gammaproteobacteria</taxon>
        <taxon>Alteromonadales</taxon>
        <taxon>Alteromonadaceae</taxon>
        <taxon>Catenovulum</taxon>
    </lineage>
</organism>
<dbReference type="PROSITE" id="PS50109">
    <property type="entry name" value="HIS_KIN"/>
    <property type="match status" value="1"/>
</dbReference>
<keyword evidence="5" id="KW-0547">Nucleotide-binding</keyword>
<dbReference type="InterPro" id="IPR011006">
    <property type="entry name" value="CheY-like_superfamily"/>
</dbReference>
<dbReference type="InterPro" id="IPR036097">
    <property type="entry name" value="HisK_dim/P_sf"/>
</dbReference>
<evidence type="ECO:0000256" key="10">
    <source>
        <dbReference type="ARBA" id="ARBA00070616"/>
    </source>
</evidence>
<feature type="modified residue" description="4-aspartylphosphate" evidence="11">
    <location>
        <position position="576"/>
    </location>
</feature>
<dbReference type="Pfam" id="PF00072">
    <property type="entry name" value="Response_reg"/>
    <property type="match status" value="1"/>
</dbReference>
<dbReference type="InterPro" id="IPR036890">
    <property type="entry name" value="HATPase_C_sf"/>
</dbReference>
<dbReference type="Gene3D" id="3.40.50.2300">
    <property type="match status" value="1"/>
</dbReference>
<dbReference type="Pfam" id="PF02518">
    <property type="entry name" value="HATPase_c"/>
    <property type="match status" value="1"/>
</dbReference>
<name>W7Q8V9_9ALTE</name>
<dbReference type="RefSeq" id="WP_035015318.1">
    <property type="nucleotide sequence ID" value="NZ_ARZY01000026.1"/>
</dbReference>